<feature type="region of interest" description="Disordered" evidence="1">
    <location>
        <begin position="14"/>
        <end position="65"/>
    </location>
</feature>
<dbReference type="AlphaFoldDB" id="A0A0C3QF98"/>
<feature type="compositionally biased region" description="Polar residues" evidence="1">
    <location>
        <begin position="168"/>
        <end position="178"/>
    </location>
</feature>
<keyword evidence="3" id="KW-1185">Reference proteome</keyword>
<accession>A0A0C3QF98</accession>
<organism evidence="2 3">
    <name type="scientific">Tulasnella calospora MUT 4182</name>
    <dbReference type="NCBI Taxonomy" id="1051891"/>
    <lineage>
        <taxon>Eukaryota</taxon>
        <taxon>Fungi</taxon>
        <taxon>Dikarya</taxon>
        <taxon>Basidiomycota</taxon>
        <taxon>Agaricomycotina</taxon>
        <taxon>Agaricomycetes</taxon>
        <taxon>Cantharellales</taxon>
        <taxon>Tulasnellaceae</taxon>
        <taxon>Tulasnella</taxon>
    </lineage>
</organism>
<feature type="compositionally biased region" description="Low complexity" evidence="1">
    <location>
        <begin position="44"/>
        <end position="65"/>
    </location>
</feature>
<sequence length="191" mass="20276">MSLTCTLTIQTQTGSMASGIPPTTTTFSRRYTRAHSSPIPPQMTSSPCSSNNSSPSASRLSISASTSQSDKIAESVSKLAALPSLSKSLNHLPSLAGQSVKEIPVYEGMPSRAQKSSHEKLRTALGNSANNKYAQEKNGLYSSPFFSMTPVRPSSVGAKPASAPLPRTRSTTPKQRTFQLHAEDDESDSDA</sequence>
<reference evidence="2 3" key="1">
    <citation type="submission" date="2014-04" db="EMBL/GenBank/DDBJ databases">
        <authorList>
            <consortium name="DOE Joint Genome Institute"/>
            <person name="Kuo A."/>
            <person name="Girlanda M."/>
            <person name="Perotto S."/>
            <person name="Kohler A."/>
            <person name="Nagy L.G."/>
            <person name="Floudas D."/>
            <person name="Copeland A."/>
            <person name="Barry K.W."/>
            <person name="Cichocki N."/>
            <person name="Veneault-Fourrey C."/>
            <person name="LaButti K."/>
            <person name="Lindquist E.A."/>
            <person name="Lipzen A."/>
            <person name="Lundell T."/>
            <person name="Morin E."/>
            <person name="Murat C."/>
            <person name="Sun H."/>
            <person name="Tunlid A."/>
            <person name="Henrissat B."/>
            <person name="Grigoriev I.V."/>
            <person name="Hibbett D.S."/>
            <person name="Martin F."/>
            <person name="Nordberg H.P."/>
            <person name="Cantor M.N."/>
            <person name="Hua S.X."/>
        </authorList>
    </citation>
    <scope>NUCLEOTIDE SEQUENCE [LARGE SCALE GENOMIC DNA]</scope>
    <source>
        <strain evidence="2 3">MUT 4182</strain>
    </source>
</reference>
<dbReference type="OrthoDB" id="3237876at2759"/>
<protein>
    <submittedName>
        <fullName evidence="2">Uncharacterized protein</fullName>
    </submittedName>
</protein>
<reference evidence="3" key="2">
    <citation type="submission" date="2015-01" db="EMBL/GenBank/DDBJ databases">
        <title>Evolutionary Origins and Diversification of the Mycorrhizal Mutualists.</title>
        <authorList>
            <consortium name="DOE Joint Genome Institute"/>
            <consortium name="Mycorrhizal Genomics Consortium"/>
            <person name="Kohler A."/>
            <person name="Kuo A."/>
            <person name="Nagy L.G."/>
            <person name="Floudas D."/>
            <person name="Copeland A."/>
            <person name="Barry K.W."/>
            <person name="Cichocki N."/>
            <person name="Veneault-Fourrey C."/>
            <person name="LaButti K."/>
            <person name="Lindquist E.A."/>
            <person name="Lipzen A."/>
            <person name="Lundell T."/>
            <person name="Morin E."/>
            <person name="Murat C."/>
            <person name="Riley R."/>
            <person name="Ohm R."/>
            <person name="Sun H."/>
            <person name="Tunlid A."/>
            <person name="Henrissat B."/>
            <person name="Grigoriev I.V."/>
            <person name="Hibbett D.S."/>
            <person name="Martin F."/>
        </authorList>
    </citation>
    <scope>NUCLEOTIDE SEQUENCE [LARGE SCALE GENOMIC DNA]</scope>
    <source>
        <strain evidence="3">MUT 4182</strain>
    </source>
</reference>
<feature type="compositionally biased region" description="Polar residues" evidence="1">
    <location>
        <begin position="14"/>
        <end position="29"/>
    </location>
</feature>
<evidence type="ECO:0000256" key="1">
    <source>
        <dbReference type="SAM" id="MobiDB-lite"/>
    </source>
</evidence>
<gene>
    <name evidence="2" type="ORF">M407DRAFT_26662</name>
</gene>
<name>A0A0C3QF98_9AGAM</name>
<dbReference type="Proteomes" id="UP000054248">
    <property type="component" value="Unassembled WGS sequence"/>
</dbReference>
<evidence type="ECO:0000313" key="3">
    <source>
        <dbReference type="Proteomes" id="UP000054248"/>
    </source>
</evidence>
<dbReference type="EMBL" id="KN823073">
    <property type="protein sequence ID" value="KIO23869.1"/>
    <property type="molecule type" value="Genomic_DNA"/>
</dbReference>
<evidence type="ECO:0000313" key="2">
    <source>
        <dbReference type="EMBL" id="KIO23869.1"/>
    </source>
</evidence>
<proteinExistence type="predicted"/>
<dbReference type="HOGENOM" id="CLU_1422392_0_0_1"/>
<feature type="region of interest" description="Disordered" evidence="1">
    <location>
        <begin position="151"/>
        <end position="191"/>
    </location>
</feature>